<dbReference type="EMBL" id="BPLR01011495">
    <property type="protein sequence ID" value="GIY46903.1"/>
    <property type="molecule type" value="Genomic_DNA"/>
</dbReference>
<dbReference type="AlphaFoldDB" id="A0AAV4TJV7"/>
<evidence type="ECO:0000313" key="1">
    <source>
        <dbReference type="EMBL" id="GIY46903.1"/>
    </source>
</evidence>
<proteinExistence type="predicted"/>
<accession>A0AAV4TJV7</accession>
<organism evidence="1 2">
    <name type="scientific">Caerostris extrusa</name>
    <name type="common">Bark spider</name>
    <name type="synonym">Caerostris bankana</name>
    <dbReference type="NCBI Taxonomy" id="172846"/>
    <lineage>
        <taxon>Eukaryota</taxon>
        <taxon>Metazoa</taxon>
        <taxon>Ecdysozoa</taxon>
        <taxon>Arthropoda</taxon>
        <taxon>Chelicerata</taxon>
        <taxon>Arachnida</taxon>
        <taxon>Araneae</taxon>
        <taxon>Araneomorphae</taxon>
        <taxon>Entelegynae</taxon>
        <taxon>Araneoidea</taxon>
        <taxon>Araneidae</taxon>
        <taxon>Caerostris</taxon>
    </lineage>
</organism>
<reference evidence="1 2" key="1">
    <citation type="submission" date="2021-06" db="EMBL/GenBank/DDBJ databases">
        <title>Caerostris extrusa draft genome.</title>
        <authorList>
            <person name="Kono N."/>
            <person name="Arakawa K."/>
        </authorList>
    </citation>
    <scope>NUCLEOTIDE SEQUENCE [LARGE SCALE GENOMIC DNA]</scope>
</reference>
<sequence>MPDSICPSLHSKSQVIFITERTGISRMHPVQQFASTNLSNAFKKPASDGSGLPSKVNTLDLEEYDDKPFKLGYYDTVYKCILNEAKQLKNCYPFLDKAGSTRGSVATCDLETDPIKTPSIYFQTLQNPIQPENVRFDLPFIARRSRVIFITCEDRISGCIQCNYSHRRIYRMHFRNRFRWQWCVVGHRGRTRK</sequence>
<dbReference type="Proteomes" id="UP001054945">
    <property type="component" value="Unassembled WGS sequence"/>
</dbReference>
<gene>
    <name evidence="1" type="ORF">CEXT_119221</name>
</gene>
<evidence type="ECO:0000313" key="2">
    <source>
        <dbReference type="Proteomes" id="UP001054945"/>
    </source>
</evidence>
<name>A0AAV4TJV7_CAEEX</name>
<comment type="caution">
    <text evidence="1">The sequence shown here is derived from an EMBL/GenBank/DDBJ whole genome shotgun (WGS) entry which is preliminary data.</text>
</comment>
<protein>
    <submittedName>
        <fullName evidence="1">Uncharacterized protein</fullName>
    </submittedName>
</protein>
<keyword evidence="2" id="KW-1185">Reference proteome</keyword>